<feature type="region of interest" description="Disordered" evidence="1">
    <location>
        <begin position="1"/>
        <end position="27"/>
    </location>
</feature>
<dbReference type="InterPro" id="IPR027417">
    <property type="entry name" value="P-loop_NTPase"/>
</dbReference>
<dbReference type="InterPro" id="IPR003439">
    <property type="entry name" value="ABC_transporter-like_ATP-bd"/>
</dbReference>
<accession>A0ABT1GPD7</accession>
<comment type="caution">
    <text evidence="3">The sequence shown here is derived from an EMBL/GenBank/DDBJ whole genome shotgun (WGS) entry which is preliminary data.</text>
</comment>
<organism evidence="3 4">
    <name type="scientific">Duganella violaceipulchra</name>
    <dbReference type="NCBI Taxonomy" id="2849652"/>
    <lineage>
        <taxon>Bacteria</taxon>
        <taxon>Pseudomonadati</taxon>
        <taxon>Pseudomonadota</taxon>
        <taxon>Betaproteobacteria</taxon>
        <taxon>Burkholderiales</taxon>
        <taxon>Oxalobacteraceae</taxon>
        <taxon>Telluria group</taxon>
        <taxon>Duganella</taxon>
    </lineage>
</organism>
<feature type="compositionally biased region" description="Pro residues" evidence="1">
    <location>
        <begin position="1"/>
        <end position="10"/>
    </location>
</feature>
<dbReference type="Pfam" id="PF00005">
    <property type="entry name" value="ABC_tran"/>
    <property type="match status" value="1"/>
</dbReference>
<dbReference type="InterPro" id="IPR039421">
    <property type="entry name" value="Type_1_exporter"/>
</dbReference>
<dbReference type="SUPFAM" id="SSF52540">
    <property type="entry name" value="P-loop containing nucleoside triphosphate hydrolases"/>
    <property type="match status" value="1"/>
</dbReference>
<dbReference type="Gene3D" id="3.40.50.300">
    <property type="entry name" value="P-loop containing nucleotide triphosphate hydrolases"/>
    <property type="match status" value="1"/>
</dbReference>
<name>A0ABT1GPD7_9BURK</name>
<evidence type="ECO:0000259" key="2">
    <source>
        <dbReference type="Pfam" id="PF00005"/>
    </source>
</evidence>
<sequence length="170" mass="18311">MMSLPRPPPQGDGTEVGERGGSLSGGQRQRVALARALLTDPRILILDEATSALDYESEAAIMRRLPEITAGRTVISIAHRLNTIRYADCILVMEDGRVVEQGSHDELLEVGGKYAELWRLQTVESLGRRGPFVRSENSGHAAPGSSFGGILMAIDHSLPPLGSPFLKVPS</sequence>
<keyword evidence="4" id="KW-1185">Reference proteome</keyword>
<dbReference type="Proteomes" id="UP001162889">
    <property type="component" value="Unassembled WGS sequence"/>
</dbReference>
<evidence type="ECO:0000313" key="4">
    <source>
        <dbReference type="Proteomes" id="UP001162889"/>
    </source>
</evidence>
<gene>
    <name evidence="3" type="ORF">L1274_004447</name>
</gene>
<feature type="domain" description="ABC transporter" evidence="2">
    <location>
        <begin position="14"/>
        <end position="51"/>
    </location>
</feature>
<dbReference type="EMBL" id="JALJZU010000009">
    <property type="protein sequence ID" value="MCP2010705.1"/>
    <property type="molecule type" value="Genomic_DNA"/>
</dbReference>
<protein>
    <submittedName>
        <fullName evidence="3">ABC-type multidrug transport system fused ATPase/permease subunit</fullName>
    </submittedName>
</protein>
<reference evidence="3" key="1">
    <citation type="submission" date="2022-03" db="EMBL/GenBank/DDBJ databases">
        <title>Genome Encyclopedia of Bacteria and Archaea VI: Functional Genomics of Type Strains.</title>
        <authorList>
            <person name="Whitman W."/>
        </authorList>
    </citation>
    <scope>NUCLEOTIDE SEQUENCE</scope>
    <source>
        <strain evidence="3">HSC-15S17</strain>
    </source>
</reference>
<dbReference type="PANTHER" id="PTHR43394:SF1">
    <property type="entry name" value="ATP-BINDING CASSETTE SUB-FAMILY B MEMBER 10, MITOCHONDRIAL"/>
    <property type="match status" value="1"/>
</dbReference>
<dbReference type="PANTHER" id="PTHR43394">
    <property type="entry name" value="ATP-DEPENDENT PERMEASE MDL1, MITOCHONDRIAL"/>
    <property type="match status" value="1"/>
</dbReference>
<evidence type="ECO:0000256" key="1">
    <source>
        <dbReference type="SAM" id="MobiDB-lite"/>
    </source>
</evidence>
<evidence type="ECO:0000313" key="3">
    <source>
        <dbReference type="EMBL" id="MCP2010705.1"/>
    </source>
</evidence>
<proteinExistence type="predicted"/>